<dbReference type="Gene3D" id="3.30.1120.10">
    <property type="match status" value="1"/>
</dbReference>
<comment type="similarity">
    <text evidence="1">Belongs to the sulfatase family.</text>
</comment>
<organism evidence="7 8">
    <name type="scientific">Pseudohalioglobus lutimaris</name>
    <dbReference type="NCBI Taxonomy" id="1737061"/>
    <lineage>
        <taxon>Bacteria</taxon>
        <taxon>Pseudomonadati</taxon>
        <taxon>Pseudomonadota</taxon>
        <taxon>Gammaproteobacteria</taxon>
        <taxon>Cellvibrionales</taxon>
        <taxon>Halieaceae</taxon>
        <taxon>Pseudohalioglobus</taxon>
    </lineage>
</organism>
<dbReference type="GO" id="GO:0004065">
    <property type="term" value="F:arylsulfatase activity"/>
    <property type="evidence" value="ECO:0007669"/>
    <property type="project" value="TreeGrafter"/>
</dbReference>
<evidence type="ECO:0000256" key="4">
    <source>
        <dbReference type="ARBA" id="ARBA00022837"/>
    </source>
</evidence>
<dbReference type="InterPro" id="IPR000917">
    <property type="entry name" value="Sulfatase_N"/>
</dbReference>
<evidence type="ECO:0000256" key="3">
    <source>
        <dbReference type="ARBA" id="ARBA00022801"/>
    </source>
</evidence>
<gene>
    <name evidence="7" type="ORF">C0039_00045</name>
</gene>
<reference evidence="7 8" key="1">
    <citation type="submission" date="2018-01" db="EMBL/GenBank/DDBJ databases">
        <title>The draft genome sequence of Halioglobus lutimaris HF004.</title>
        <authorList>
            <person name="Du Z.-J."/>
            <person name="Shi M.-J."/>
        </authorList>
    </citation>
    <scope>NUCLEOTIDE SEQUENCE [LARGE SCALE GENOMIC DNA]</scope>
    <source>
        <strain evidence="7 8">HF004</strain>
    </source>
</reference>
<dbReference type="PANTHER" id="PTHR42693">
    <property type="entry name" value="ARYLSULFATASE FAMILY MEMBER"/>
    <property type="match status" value="1"/>
</dbReference>
<comment type="caution">
    <text evidence="7">The sequence shown here is derived from an EMBL/GenBank/DDBJ whole genome shotgun (WGS) entry which is preliminary data.</text>
</comment>
<dbReference type="Pfam" id="PF00884">
    <property type="entry name" value="Sulfatase"/>
    <property type="match status" value="1"/>
</dbReference>
<dbReference type="SUPFAM" id="SSF53649">
    <property type="entry name" value="Alkaline phosphatase-like"/>
    <property type="match status" value="1"/>
</dbReference>
<proteinExistence type="inferred from homology"/>
<dbReference type="InterPro" id="IPR024607">
    <property type="entry name" value="Sulfatase_CS"/>
</dbReference>
<evidence type="ECO:0000259" key="6">
    <source>
        <dbReference type="Pfam" id="PF00884"/>
    </source>
</evidence>
<dbReference type="OrthoDB" id="974590at2"/>
<keyword evidence="3" id="KW-0378">Hydrolase</keyword>
<dbReference type="EMBL" id="PKUS01000001">
    <property type="protein sequence ID" value="PLW70561.1"/>
    <property type="molecule type" value="Genomic_DNA"/>
</dbReference>
<name>A0A2N5X7V4_9GAMM</name>
<dbReference type="AlphaFoldDB" id="A0A2N5X7V4"/>
<evidence type="ECO:0000313" key="7">
    <source>
        <dbReference type="EMBL" id="PLW70561.1"/>
    </source>
</evidence>
<evidence type="ECO:0000256" key="1">
    <source>
        <dbReference type="ARBA" id="ARBA00008779"/>
    </source>
</evidence>
<keyword evidence="8" id="KW-1185">Reference proteome</keyword>
<feature type="region of interest" description="Disordered" evidence="5">
    <location>
        <begin position="602"/>
        <end position="627"/>
    </location>
</feature>
<keyword evidence="4" id="KW-0106">Calcium</keyword>
<evidence type="ECO:0000256" key="5">
    <source>
        <dbReference type="SAM" id="MobiDB-lite"/>
    </source>
</evidence>
<sequence>MRSDRLSLRGIKQVVIHDSAFGVGGPARLYETGFGCLCPILAISGYLPGSTWCVVKQSGLLPECWPENPKGDYKVKIKSLLTTVASVALAAGSLVANAKDIVHDAEHYVLLAQYKDKWAAQDKTLDQKLAELEKKHGKRPNIIHIMWDDTPVGEIGIPAIQKVRGWETPNMNQLAADGINFMRMYTEPSCTPSRAAVMTGRHAKRNGMYNVGFPYEYGGLAAEEVTIAEVLSKAGYATAFYGKSHLGDVESSYLNNQGFDEALWTPYNQVPSLYVPRAQIGALSAAVMFPEMFGEDPYDIDSGWRPDGYVWALEGKKGGPVREVGTPPNHDDYVALEDEFWKRASEFVRKNAKSDKPFFVALWPQVTSFMGFPDRVTASGGLLQEALARMDVRVGKLIKELEALEIDDNTLVILMADNGPMTHNGPPGMVETLYTGGKGDYTEGGVRVPAIAYWPGVIEPGQVIGDIIHETDLFTTFATLGGATKHIPRDRIIDGVNQTALFLEGDTQSRRDYVHIYTGPVLAATVKGRYKKHWTGAKPGLSGPEFYDLYSDPREASGQLLPMFPAKGMFNIMKVRHQLMKEKYPDKGQNRDFPLKGIENARPETIEASKGRVLSGDAPFDPKDVIQNLPEWDNVDRGWGLSE</sequence>
<protein>
    <submittedName>
        <fullName evidence="7">Sulfatase</fullName>
    </submittedName>
</protein>
<dbReference type="PANTHER" id="PTHR42693:SF33">
    <property type="entry name" value="ARYLSULFATASE"/>
    <property type="match status" value="1"/>
</dbReference>
<dbReference type="PROSITE" id="PS00523">
    <property type="entry name" value="SULFATASE_1"/>
    <property type="match status" value="1"/>
</dbReference>
<evidence type="ECO:0000256" key="2">
    <source>
        <dbReference type="ARBA" id="ARBA00022723"/>
    </source>
</evidence>
<dbReference type="InterPro" id="IPR050738">
    <property type="entry name" value="Sulfatase"/>
</dbReference>
<dbReference type="Gene3D" id="3.40.720.10">
    <property type="entry name" value="Alkaline Phosphatase, subunit A"/>
    <property type="match status" value="1"/>
</dbReference>
<accession>A0A2N5X7V4</accession>
<keyword evidence="2" id="KW-0479">Metal-binding</keyword>
<evidence type="ECO:0000313" key="8">
    <source>
        <dbReference type="Proteomes" id="UP000235005"/>
    </source>
</evidence>
<dbReference type="InterPro" id="IPR017850">
    <property type="entry name" value="Alkaline_phosphatase_core_sf"/>
</dbReference>
<feature type="domain" description="Sulfatase N-terminal" evidence="6">
    <location>
        <begin position="140"/>
        <end position="482"/>
    </location>
</feature>
<dbReference type="Proteomes" id="UP000235005">
    <property type="component" value="Unassembled WGS sequence"/>
</dbReference>
<dbReference type="GO" id="GO:0046872">
    <property type="term" value="F:metal ion binding"/>
    <property type="evidence" value="ECO:0007669"/>
    <property type="project" value="UniProtKB-KW"/>
</dbReference>